<proteinExistence type="predicted"/>
<evidence type="ECO:0000313" key="1">
    <source>
        <dbReference type="EMBL" id="KAJ9110540.1"/>
    </source>
</evidence>
<keyword evidence="2" id="KW-1185">Reference proteome</keyword>
<organism evidence="1 2">
    <name type="scientific">Naganishia adeliensis</name>
    <dbReference type="NCBI Taxonomy" id="92952"/>
    <lineage>
        <taxon>Eukaryota</taxon>
        <taxon>Fungi</taxon>
        <taxon>Dikarya</taxon>
        <taxon>Basidiomycota</taxon>
        <taxon>Agaricomycotina</taxon>
        <taxon>Tremellomycetes</taxon>
        <taxon>Filobasidiales</taxon>
        <taxon>Filobasidiaceae</taxon>
        <taxon>Naganishia</taxon>
    </lineage>
</organism>
<sequence length="342" mass="37300">MAIPQLRAFGPSIKDHADPTFNLYFPLLAAQVDAGAFLEPTEHRYGPLERHAYDVYLPPGDKDGKGKLKTIVFVHGGGMVQGDKQIPESKGGAHRNIGTFFANRGFLVIIPNYRLRYPNPAHPLYSTPNNAQFPSGGTDIALLLRHISSPACHVSPRISPSQLTIIGNSAGACHVATYLYRDAVPNFEESMAPLVTDPTNQPGKEELTPSGAMLIGMPAHFRLAGPERAPVTYGYHCPELFGKSGVKDEGMRKVVEERCPIGLRKVSGDRTRVGVMLAELDPEPEIAGPSREFSKLHEQVTGMQVQEVYVKGHNHISVPLGLGLGGEEEVWGDQLIEWIEGK</sequence>
<evidence type="ECO:0000313" key="2">
    <source>
        <dbReference type="Proteomes" id="UP001230649"/>
    </source>
</evidence>
<dbReference type="EMBL" id="JASBWS010000023">
    <property type="protein sequence ID" value="KAJ9110540.1"/>
    <property type="molecule type" value="Genomic_DNA"/>
</dbReference>
<reference evidence="1" key="1">
    <citation type="submission" date="2023-04" db="EMBL/GenBank/DDBJ databases">
        <title>Draft Genome sequencing of Naganishia species isolated from polar environments using Oxford Nanopore Technology.</title>
        <authorList>
            <person name="Leo P."/>
            <person name="Venkateswaran K."/>
        </authorList>
    </citation>
    <scope>NUCLEOTIDE SEQUENCE</scope>
    <source>
        <strain evidence="1">MNA-CCFEE 5262</strain>
    </source>
</reference>
<dbReference type="Proteomes" id="UP001230649">
    <property type="component" value="Unassembled WGS sequence"/>
</dbReference>
<name>A0ACC2WGS5_9TREE</name>
<accession>A0ACC2WGS5</accession>
<protein>
    <submittedName>
        <fullName evidence="1">Uncharacterized protein</fullName>
    </submittedName>
</protein>
<comment type="caution">
    <text evidence="1">The sequence shown here is derived from an EMBL/GenBank/DDBJ whole genome shotgun (WGS) entry which is preliminary data.</text>
</comment>
<gene>
    <name evidence="1" type="ORF">QFC20_002868</name>
</gene>